<dbReference type="InterPro" id="IPR021353">
    <property type="entry name" value="DUF2972"/>
</dbReference>
<evidence type="ECO:0000313" key="1">
    <source>
        <dbReference type="EMBL" id="SQB98074.1"/>
    </source>
</evidence>
<reference evidence="1 2" key="1">
    <citation type="submission" date="2018-06" db="EMBL/GenBank/DDBJ databases">
        <authorList>
            <consortium name="Pathogen Informatics"/>
            <person name="Doyle S."/>
        </authorList>
    </citation>
    <scope>NUCLEOTIDE SEQUENCE [LARGE SCALE GENOMIC DNA]</scope>
    <source>
        <strain evidence="1 2">NCTC13102</strain>
    </source>
</reference>
<gene>
    <name evidence="1" type="ORF">NCTC13102_00524</name>
</gene>
<dbReference type="Pfam" id="PF11186">
    <property type="entry name" value="DUF2972"/>
    <property type="match status" value="1"/>
</dbReference>
<dbReference type="RefSeq" id="WP_112058363.1">
    <property type="nucleotide sequence ID" value="NZ_UGID01000001.1"/>
</dbReference>
<protein>
    <submittedName>
        <fullName evidence="1">Protein of uncharacterized function (DUF2972)</fullName>
    </submittedName>
</protein>
<accession>A0A2X3BE79</accession>
<organism evidence="1 2">
    <name type="scientific">Helicobacter fennelliae</name>
    <dbReference type="NCBI Taxonomy" id="215"/>
    <lineage>
        <taxon>Bacteria</taxon>
        <taxon>Pseudomonadati</taxon>
        <taxon>Campylobacterota</taxon>
        <taxon>Epsilonproteobacteria</taxon>
        <taxon>Campylobacterales</taxon>
        <taxon>Helicobacteraceae</taxon>
        <taxon>Helicobacter</taxon>
    </lineage>
</organism>
<proteinExistence type="predicted"/>
<name>A0A2X3BE79_9HELI</name>
<dbReference type="EMBL" id="UAWL01000006">
    <property type="protein sequence ID" value="SQB98074.1"/>
    <property type="molecule type" value="Genomic_DNA"/>
</dbReference>
<sequence>MSIKSNTIQLLKFGVRVILYAISKFAWICHLKLPTNYRFLCLLSHGVGHNAMMRFLSECKVTLNWHYDQNGEKRYCDIWRMLVGGLLRNRFCVIAISELGFKDEKRFFASITKPADALCLVRDPISVLKCFVNLQYPSTSSSTIKECRLDTPYDEILKVFYSDFTQDFKAICTEPTLVGLSNLITLHHNVIFIQNSLLHALSGRIKSVYYMDMSAISKERAFESFQDLSARFGFNPPVDREIFEGKLYGSLSAILPFYLCVEYDSLDSAQAAPPPREYQHLKSECLKCL</sequence>
<dbReference type="AlphaFoldDB" id="A0A2X3BE79"/>
<dbReference type="Proteomes" id="UP000250166">
    <property type="component" value="Unassembled WGS sequence"/>
</dbReference>
<evidence type="ECO:0000313" key="2">
    <source>
        <dbReference type="Proteomes" id="UP000250166"/>
    </source>
</evidence>